<reference evidence="1 2" key="1">
    <citation type="journal article" date="2015" name="Genome Announc.">
        <title>Genome Sequence of Mushroom Soft-Rot Pathogen Janthinobacterium agaricidamnosum.</title>
        <authorList>
            <person name="Graupner K."/>
            <person name="Lackner G."/>
            <person name="Hertweck C."/>
        </authorList>
    </citation>
    <scope>NUCLEOTIDE SEQUENCE [LARGE SCALE GENOMIC DNA]</scope>
    <source>
        <strain evidence="2">NBRC 102515 / DSM 9628</strain>
    </source>
</reference>
<gene>
    <name evidence="1" type="ORF">GJA_609</name>
</gene>
<dbReference type="HOGENOM" id="CLU_2954334_0_0_4"/>
<evidence type="ECO:0000313" key="1">
    <source>
        <dbReference type="EMBL" id="CDG81268.1"/>
    </source>
</evidence>
<organism evidence="1 2">
    <name type="scientific">Janthinobacterium agaricidamnosum NBRC 102515 = DSM 9628</name>
    <dbReference type="NCBI Taxonomy" id="1349767"/>
    <lineage>
        <taxon>Bacteria</taxon>
        <taxon>Pseudomonadati</taxon>
        <taxon>Pseudomonadota</taxon>
        <taxon>Betaproteobacteria</taxon>
        <taxon>Burkholderiales</taxon>
        <taxon>Oxalobacteraceae</taxon>
        <taxon>Janthinobacterium</taxon>
    </lineage>
</organism>
<sequence>MKTSAKSLTVLLYRAYLRSRLERYTRDLQAIAAQRENDFQAEKILHKAVVTVRSKLHSL</sequence>
<dbReference type="PATRIC" id="fig|1349767.4.peg.2322"/>
<dbReference type="EMBL" id="HG322949">
    <property type="protein sequence ID" value="CDG81268.1"/>
    <property type="molecule type" value="Genomic_DNA"/>
</dbReference>
<evidence type="ECO:0000313" key="2">
    <source>
        <dbReference type="Proteomes" id="UP000027604"/>
    </source>
</evidence>
<dbReference type="AlphaFoldDB" id="W0V1Q5"/>
<dbReference type="Proteomes" id="UP000027604">
    <property type="component" value="Chromosome I"/>
</dbReference>
<name>W0V1Q5_9BURK</name>
<dbReference type="KEGG" id="jag:GJA_609"/>
<accession>W0V1Q5</accession>
<keyword evidence="2" id="KW-1185">Reference proteome</keyword>
<protein>
    <submittedName>
        <fullName evidence="1">Uncharacterized protein</fullName>
    </submittedName>
</protein>
<dbReference type="OrthoDB" id="8759116at2"/>
<proteinExistence type="predicted"/>